<reference evidence="4" key="1">
    <citation type="submission" date="2016-11" db="UniProtKB">
        <authorList>
            <consortium name="WormBaseParasite"/>
        </authorList>
    </citation>
    <scope>IDENTIFICATION</scope>
</reference>
<dbReference type="WBParaSite" id="MhA1_Contig177.frz3.gene6">
    <property type="protein sequence ID" value="MhA1_Contig177.frz3.gene6"/>
    <property type="gene ID" value="MhA1_Contig177.frz3.gene6"/>
</dbReference>
<evidence type="ECO:0000256" key="1">
    <source>
        <dbReference type="SAM" id="MobiDB-lite"/>
    </source>
</evidence>
<feature type="chain" id="PRO_5009315603" evidence="2">
    <location>
        <begin position="22"/>
        <end position="162"/>
    </location>
</feature>
<accession>A0A1I8BAN4</accession>
<organism evidence="3 4">
    <name type="scientific">Meloidogyne hapla</name>
    <name type="common">Root-knot nematode worm</name>
    <dbReference type="NCBI Taxonomy" id="6305"/>
    <lineage>
        <taxon>Eukaryota</taxon>
        <taxon>Metazoa</taxon>
        <taxon>Ecdysozoa</taxon>
        <taxon>Nematoda</taxon>
        <taxon>Chromadorea</taxon>
        <taxon>Rhabditida</taxon>
        <taxon>Tylenchina</taxon>
        <taxon>Tylenchomorpha</taxon>
        <taxon>Tylenchoidea</taxon>
        <taxon>Meloidogynidae</taxon>
        <taxon>Meloidogyninae</taxon>
        <taxon>Meloidogyne</taxon>
    </lineage>
</organism>
<feature type="compositionally biased region" description="Basic and acidic residues" evidence="1">
    <location>
        <begin position="70"/>
        <end position="81"/>
    </location>
</feature>
<dbReference type="AlphaFoldDB" id="A0A1I8BAN4"/>
<keyword evidence="3" id="KW-1185">Reference proteome</keyword>
<evidence type="ECO:0000313" key="4">
    <source>
        <dbReference type="WBParaSite" id="MhA1_Contig177.frz3.gene6"/>
    </source>
</evidence>
<protein>
    <submittedName>
        <fullName evidence="4">Uncharacterized protein</fullName>
    </submittedName>
</protein>
<evidence type="ECO:0000256" key="2">
    <source>
        <dbReference type="SAM" id="SignalP"/>
    </source>
</evidence>
<proteinExistence type="predicted"/>
<feature type="region of interest" description="Disordered" evidence="1">
    <location>
        <begin position="57"/>
        <end position="81"/>
    </location>
</feature>
<name>A0A1I8BAN4_MELHA</name>
<keyword evidence="2" id="KW-0732">Signal</keyword>
<sequence length="162" mass="19069">MYLKLIFYLLFLLIFINISIGKKCECSENEKKNVFQHRYKRGLGSCSCFGGGNKRKDKASESSSNRGHLHHEEHEEHHEEHHFSDFPGTVFISFGTEHISGGLIKQDFRNMFELFSTYTDYQFNVRVETKDLEIHTENIYAKNIKFDQQALLCEYYKLSLNL</sequence>
<dbReference type="Proteomes" id="UP000095281">
    <property type="component" value="Unplaced"/>
</dbReference>
<feature type="signal peptide" evidence="2">
    <location>
        <begin position="1"/>
        <end position="21"/>
    </location>
</feature>
<evidence type="ECO:0000313" key="3">
    <source>
        <dbReference type="Proteomes" id="UP000095281"/>
    </source>
</evidence>